<dbReference type="InterPro" id="IPR036388">
    <property type="entry name" value="WH-like_DNA-bd_sf"/>
</dbReference>
<dbReference type="Pfam" id="PF00486">
    <property type="entry name" value="Trans_reg_C"/>
    <property type="match status" value="1"/>
</dbReference>
<dbReference type="SUPFAM" id="SSF52540">
    <property type="entry name" value="P-loop containing nucleoside triphosphate hydrolases"/>
    <property type="match status" value="1"/>
</dbReference>
<keyword evidence="1 2" id="KW-0238">DNA-binding</keyword>
<dbReference type="PRINTS" id="PR00364">
    <property type="entry name" value="DISEASERSIST"/>
</dbReference>
<evidence type="ECO:0000313" key="5">
    <source>
        <dbReference type="EMBL" id="WML88412.1"/>
    </source>
</evidence>
<protein>
    <submittedName>
        <fullName evidence="5">Tetratricopeptide repeat protein</fullName>
    </submittedName>
</protein>
<organism evidence="5">
    <name type="scientific">Thiothrix subterranea</name>
    <dbReference type="NCBI Taxonomy" id="2735563"/>
    <lineage>
        <taxon>Bacteria</taxon>
        <taxon>Pseudomonadati</taxon>
        <taxon>Pseudomonadota</taxon>
        <taxon>Gammaproteobacteria</taxon>
        <taxon>Thiotrichales</taxon>
        <taxon>Thiotrichaceae</taxon>
        <taxon>Thiothrix</taxon>
    </lineage>
</organism>
<dbReference type="Gene3D" id="1.10.10.10">
    <property type="entry name" value="Winged helix-like DNA-binding domain superfamily/Winged helix DNA-binding domain"/>
    <property type="match status" value="1"/>
</dbReference>
<dbReference type="Pfam" id="PF13424">
    <property type="entry name" value="TPR_12"/>
    <property type="match status" value="1"/>
</dbReference>
<evidence type="ECO:0000313" key="6">
    <source>
        <dbReference type="Proteomes" id="UP001223336"/>
    </source>
</evidence>
<dbReference type="PROSITE" id="PS51755">
    <property type="entry name" value="OMPR_PHOB"/>
    <property type="match status" value="1"/>
</dbReference>
<dbReference type="EMBL" id="CP133217">
    <property type="protein sequence ID" value="WML88412.1"/>
    <property type="molecule type" value="Genomic_DNA"/>
</dbReference>
<dbReference type="SMART" id="SM00028">
    <property type="entry name" value="TPR"/>
    <property type="match status" value="3"/>
</dbReference>
<name>A0AA51MTY6_9GAMM</name>
<dbReference type="GO" id="GO:0043531">
    <property type="term" value="F:ADP binding"/>
    <property type="evidence" value="ECO:0007669"/>
    <property type="project" value="InterPro"/>
</dbReference>
<dbReference type="Proteomes" id="UP001223336">
    <property type="component" value="Unassembled WGS sequence"/>
</dbReference>
<evidence type="ECO:0000256" key="2">
    <source>
        <dbReference type="PROSITE-ProRule" id="PRU01091"/>
    </source>
</evidence>
<evidence type="ECO:0000256" key="1">
    <source>
        <dbReference type="ARBA" id="ARBA00023125"/>
    </source>
</evidence>
<dbReference type="InterPro" id="IPR011990">
    <property type="entry name" value="TPR-like_helical_dom_sf"/>
</dbReference>
<dbReference type="SMART" id="SM00862">
    <property type="entry name" value="Trans_reg_C"/>
    <property type="match status" value="1"/>
</dbReference>
<dbReference type="InterPro" id="IPR001867">
    <property type="entry name" value="OmpR/PhoB-type_DNA-bd"/>
</dbReference>
<dbReference type="PANTHER" id="PTHR47691">
    <property type="entry name" value="REGULATOR-RELATED"/>
    <property type="match status" value="1"/>
</dbReference>
<dbReference type="RefSeq" id="WP_308134963.1">
    <property type="nucleotide sequence ID" value="NZ_CP133197.1"/>
</dbReference>
<dbReference type="SUPFAM" id="SSF46894">
    <property type="entry name" value="C-terminal effector domain of the bipartite response regulators"/>
    <property type="match status" value="1"/>
</dbReference>
<dbReference type="Gene3D" id="3.40.50.300">
    <property type="entry name" value="P-loop containing nucleotide triphosphate hydrolases"/>
    <property type="match status" value="1"/>
</dbReference>
<dbReference type="InterPro" id="IPR002182">
    <property type="entry name" value="NB-ARC"/>
</dbReference>
<gene>
    <name evidence="4" type="ORF">RCC75_10845</name>
    <name evidence="5" type="ORF">RCG00_08520</name>
</gene>
<keyword evidence="6" id="KW-1185">Reference proteome</keyword>
<dbReference type="GO" id="GO:0006355">
    <property type="term" value="P:regulation of DNA-templated transcription"/>
    <property type="evidence" value="ECO:0007669"/>
    <property type="project" value="InterPro"/>
</dbReference>
<dbReference type="GO" id="GO:0000160">
    <property type="term" value="P:phosphorelay signal transduction system"/>
    <property type="evidence" value="ECO:0007669"/>
    <property type="project" value="InterPro"/>
</dbReference>
<dbReference type="Pfam" id="PF00931">
    <property type="entry name" value="NB-ARC"/>
    <property type="match status" value="1"/>
</dbReference>
<evidence type="ECO:0000313" key="4">
    <source>
        <dbReference type="EMBL" id="MDQ5769029.1"/>
    </source>
</evidence>
<feature type="DNA-binding region" description="OmpR/PhoB-type" evidence="2">
    <location>
        <begin position="3"/>
        <end position="100"/>
    </location>
</feature>
<dbReference type="AlphaFoldDB" id="A0AA51MTY6"/>
<dbReference type="Gene3D" id="1.25.40.10">
    <property type="entry name" value="Tetratricopeptide repeat domain"/>
    <property type="match status" value="1"/>
</dbReference>
<dbReference type="EMBL" id="JAVFKN010000013">
    <property type="protein sequence ID" value="MDQ5769029.1"/>
    <property type="molecule type" value="Genomic_DNA"/>
</dbReference>
<dbReference type="InterPro" id="IPR027417">
    <property type="entry name" value="P-loop_NTPase"/>
</dbReference>
<sequence>MTTHSFRLGSHHYDVMQQQLFDQDGQQCVLRHQSLLVLHELVVHANKVVSKDDLFTQVWKGISVTDDSLVQCVADIRRALQDDKHEILKTVPRRGYLLVAHECADAPAICLPEDMLPFLGRGQELQDLGEMLANPACRLISIVGIGGVGKSRLAKAIARQVAEQFAQGICFVELAAVQDAELIPAAVATAAGIAIQGVREPVEQLQSALAARQMLLVLDNIEHLLPEVEICQALLAANSHLKILVTSRLPTRVYGEWLYHLHGFPLPLDGELTGSCAAFDLFMQSARRVQHGFFLKVGEHDAVRDICRLVGGMPLGIEIAASWVQHLTCTEILLEMRRHLQASANNDDDPDPKPSALASVLWQSWQMLTSREQRILHMLALFRGKFTREAASAISGAHLGDYASLIGKSMLRRNEEGDYSLHEVMRQYASDHRLASQQHPATAQRFVEYHLEVVEQVDAAIFGGEQLVGITRLEREHDNFRECLSLCNPEHNRLAAMPELGLRMVGALGMFWFLANHWKEGYGWAERFLELQRHEQPSVAQAMALLTAGGISALMDKHALAEQYLCRGTDMAGYLGNQVQSARGLLALSVLRRLQGRYAESIDCGQQSVALFKATGDEGGYQFNLVNMGHSLLWLERYDEAVKALEECIRLNHQIGMTISMPYALVNLGRLHWKLGDGVAARAYLQQSIQMAEQLGILLYHAQALCSLGSIEVSEGNAEAALGFFRQSMSDYLHLGDREGQVNVMKGVGVAKAMLNELALAWQFMVVAEDMAGYLKIPLLPDNQPLFEASKQRVQRELSPGLLALHRNLGRVNELNTLHNAI</sequence>
<dbReference type="PANTHER" id="PTHR47691:SF3">
    <property type="entry name" value="HTH-TYPE TRANSCRIPTIONAL REGULATOR RV0890C-RELATED"/>
    <property type="match status" value="1"/>
</dbReference>
<accession>A0AA51MTY6</accession>
<dbReference type="InterPro" id="IPR019734">
    <property type="entry name" value="TPR_rpt"/>
</dbReference>
<proteinExistence type="predicted"/>
<feature type="domain" description="OmpR/PhoB-type" evidence="3">
    <location>
        <begin position="3"/>
        <end position="100"/>
    </location>
</feature>
<dbReference type="CDD" id="cd00383">
    <property type="entry name" value="trans_reg_C"/>
    <property type="match status" value="1"/>
</dbReference>
<dbReference type="SUPFAM" id="SSF48452">
    <property type="entry name" value="TPR-like"/>
    <property type="match status" value="2"/>
</dbReference>
<dbReference type="GO" id="GO:0003677">
    <property type="term" value="F:DNA binding"/>
    <property type="evidence" value="ECO:0007669"/>
    <property type="project" value="UniProtKB-UniRule"/>
</dbReference>
<dbReference type="InterPro" id="IPR016032">
    <property type="entry name" value="Sig_transdc_resp-reg_C-effctor"/>
</dbReference>
<dbReference type="Proteomes" id="UP001229862">
    <property type="component" value="Chromosome"/>
</dbReference>
<reference evidence="5 6" key="1">
    <citation type="submission" date="2023-08" db="EMBL/GenBank/DDBJ databases">
        <title>New molecular markers tilS and rpoB for phylogenetic and monitoring studies of the genus Thiothrix biodiversity.</title>
        <authorList>
            <person name="Ravin N.V."/>
            <person name="Smolyakov D."/>
            <person name="Markov N.D."/>
            <person name="Beletsky A.V."/>
            <person name="Mardanov A.V."/>
            <person name="Rudenko T.S."/>
            <person name="Grabovich M.Y."/>
        </authorList>
    </citation>
    <scope>NUCLEOTIDE SEQUENCE</scope>
    <source>
        <strain evidence="5">DNT52</strain>
        <strain evidence="4 6">H33</strain>
    </source>
</reference>
<evidence type="ECO:0000259" key="3">
    <source>
        <dbReference type="PROSITE" id="PS51755"/>
    </source>
</evidence>